<keyword evidence="2" id="KW-1185">Reference proteome</keyword>
<accession>A0A5B7JTP3</accession>
<comment type="caution">
    <text evidence="1">The sequence shown here is derived from an EMBL/GenBank/DDBJ whole genome shotgun (WGS) entry which is preliminary data.</text>
</comment>
<protein>
    <submittedName>
        <fullName evidence="1">Uncharacterized protein</fullName>
    </submittedName>
</protein>
<dbReference type="AlphaFoldDB" id="A0A5B7JTP3"/>
<organism evidence="1 2">
    <name type="scientific">Portunus trituberculatus</name>
    <name type="common">Swimming crab</name>
    <name type="synonym">Neptunus trituberculatus</name>
    <dbReference type="NCBI Taxonomy" id="210409"/>
    <lineage>
        <taxon>Eukaryota</taxon>
        <taxon>Metazoa</taxon>
        <taxon>Ecdysozoa</taxon>
        <taxon>Arthropoda</taxon>
        <taxon>Crustacea</taxon>
        <taxon>Multicrustacea</taxon>
        <taxon>Malacostraca</taxon>
        <taxon>Eumalacostraca</taxon>
        <taxon>Eucarida</taxon>
        <taxon>Decapoda</taxon>
        <taxon>Pleocyemata</taxon>
        <taxon>Brachyura</taxon>
        <taxon>Eubrachyura</taxon>
        <taxon>Portunoidea</taxon>
        <taxon>Portunidae</taxon>
        <taxon>Portuninae</taxon>
        <taxon>Portunus</taxon>
    </lineage>
</organism>
<dbReference type="Proteomes" id="UP000324222">
    <property type="component" value="Unassembled WGS sequence"/>
</dbReference>
<sequence>MFLARCQKSWEEVEFERLTFSIYERVFGKLKNRLGMIPGRDMKHVEKKMRNVRLHARYYHLCYAFGMDAVIIFREIQHNTSSGPPRGISALGDLEERLKKLDKIQKRDCDQRSPMEMKG</sequence>
<name>A0A5B7JTP3_PORTR</name>
<evidence type="ECO:0000313" key="1">
    <source>
        <dbReference type="EMBL" id="MPC97656.1"/>
    </source>
</evidence>
<gene>
    <name evidence="1" type="ORF">E2C01_092980</name>
</gene>
<evidence type="ECO:0000313" key="2">
    <source>
        <dbReference type="Proteomes" id="UP000324222"/>
    </source>
</evidence>
<reference evidence="1 2" key="1">
    <citation type="submission" date="2019-05" db="EMBL/GenBank/DDBJ databases">
        <title>Another draft genome of Portunus trituberculatus and its Hox gene families provides insights of decapod evolution.</title>
        <authorList>
            <person name="Jeong J.-H."/>
            <person name="Song I."/>
            <person name="Kim S."/>
            <person name="Choi T."/>
            <person name="Kim D."/>
            <person name="Ryu S."/>
            <person name="Kim W."/>
        </authorList>
    </citation>
    <scope>NUCLEOTIDE SEQUENCE [LARGE SCALE GENOMIC DNA]</scope>
    <source>
        <tissue evidence="1">Muscle</tissue>
    </source>
</reference>
<dbReference type="EMBL" id="VSRR010110878">
    <property type="protein sequence ID" value="MPC97656.1"/>
    <property type="molecule type" value="Genomic_DNA"/>
</dbReference>
<proteinExistence type="predicted"/>